<comment type="caution">
    <text evidence="1">The sequence shown here is derived from an EMBL/GenBank/DDBJ whole genome shotgun (WGS) entry which is preliminary data.</text>
</comment>
<accession>A0ABR4NSM3</accession>
<protein>
    <submittedName>
        <fullName evidence="1">Pentamidine resistance factor, mitochondrial</fullName>
    </submittedName>
</protein>
<proteinExistence type="predicted"/>
<dbReference type="Proteomes" id="UP001623330">
    <property type="component" value="Unassembled WGS sequence"/>
</dbReference>
<keyword evidence="2" id="KW-1185">Reference proteome</keyword>
<gene>
    <name evidence="1" type="ORF">RNJ44_00436</name>
</gene>
<evidence type="ECO:0000313" key="2">
    <source>
        <dbReference type="Proteomes" id="UP001623330"/>
    </source>
</evidence>
<organism evidence="1 2">
    <name type="scientific">Nakaseomyces bracarensis</name>
    <dbReference type="NCBI Taxonomy" id="273131"/>
    <lineage>
        <taxon>Eukaryota</taxon>
        <taxon>Fungi</taxon>
        <taxon>Dikarya</taxon>
        <taxon>Ascomycota</taxon>
        <taxon>Saccharomycotina</taxon>
        <taxon>Saccharomycetes</taxon>
        <taxon>Saccharomycetales</taxon>
        <taxon>Saccharomycetaceae</taxon>
        <taxon>Nakaseomyces</taxon>
    </lineage>
</organism>
<sequence length="371" mass="43758">MRILGLCQHSVRRISTAPKVLDAKFLLGLYESSQFRILPDSDVSNNDINSTRSLPMVEFPKSRIFDEVMRDGKVGNWRKPMTKWYRLGISLLKYYRDGIKNTYVVFRDSRKIMKNNKLPNDTELLSQLFRTIEAYELQMKRTKNTDISISLPRSHFAEIIRRKEMWKLPNFFLICLIFEEMTALVCYFLPQLAPRNCLTPGGFKKISNSKIKQFEKACQNLEKDTDYISPYSLTNAQLFDILKSSPLPVSLTSIFIHKIFNNQSKLVSQVNDWHKYLLIDDWLLLNKLIREQKLDLHKREFVNCIYERRLYKQGEDLNSIALTKGGERILIERLVNYWRKRFDNTIVLNGENLFSEKWGTLNMKSFLDPVK</sequence>
<name>A0ABR4NSM3_9SACH</name>
<evidence type="ECO:0000313" key="1">
    <source>
        <dbReference type="EMBL" id="KAL3231401.1"/>
    </source>
</evidence>
<dbReference type="EMBL" id="JBEVYD010000007">
    <property type="protein sequence ID" value="KAL3231401.1"/>
    <property type="molecule type" value="Genomic_DNA"/>
</dbReference>
<reference evidence="1 2" key="1">
    <citation type="submission" date="2024-05" db="EMBL/GenBank/DDBJ databases">
        <title>Long read based assembly of the Candida bracarensis genome reveals expanded adhesin content.</title>
        <authorList>
            <person name="Marcet-Houben M."/>
            <person name="Ksiezopolska E."/>
            <person name="Gabaldon T."/>
        </authorList>
    </citation>
    <scope>NUCLEOTIDE SEQUENCE [LARGE SCALE GENOMIC DNA]</scope>
    <source>
        <strain evidence="1 2">CBM6</strain>
    </source>
</reference>